<comment type="caution">
    <text evidence="1">The sequence shown here is derived from an EMBL/GenBank/DDBJ whole genome shotgun (WGS) entry which is preliminary data.</text>
</comment>
<proteinExistence type="predicted"/>
<evidence type="ECO:0000313" key="2">
    <source>
        <dbReference type="Proteomes" id="UP000642829"/>
    </source>
</evidence>
<reference evidence="1" key="1">
    <citation type="journal article" date="2014" name="Int. J. Syst. Evol. Microbiol.">
        <title>Complete genome sequence of Corynebacterium casei LMG S-19264T (=DSM 44701T), isolated from a smear-ripened cheese.</title>
        <authorList>
            <consortium name="US DOE Joint Genome Institute (JGI-PGF)"/>
            <person name="Walter F."/>
            <person name="Albersmeier A."/>
            <person name="Kalinowski J."/>
            <person name="Ruckert C."/>
        </authorList>
    </citation>
    <scope>NUCLEOTIDE SEQUENCE</scope>
    <source>
        <strain evidence="1">KCTC 12870</strain>
    </source>
</reference>
<name>A0A8J3DBH3_9BACT</name>
<accession>A0A8J3DBH3</accession>
<gene>
    <name evidence="1" type="ORF">GCM10007047_13970</name>
</gene>
<organism evidence="1 2">
    <name type="scientific">Cerasicoccus arenae</name>
    <dbReference type="NCBI Taxonomy" id="424488"/>
    <lineage>
        <taxon>Bacteria</taxon>
        <taxon>Pseudomonadati</taxon>
        <taxon>Verrucomicrobiota</taxon>
        <taxon>Opitutia</taxon>
        <taxon>Puniceicoccales</taxon>
        <taxon>Cerasicoccaceae</taxon>
        <taxon>Cerasicoccus</taxon>
    </lineage>
</organism>
<keyword evidence="2" id="KW-1185">Reference proteome</keyword>
<dbReference type="InterPro" id="IPR032710">
    <property type="entry name" value="NTF2-like_dom_sf"/>
</dbReference>
<dbReference type="Gene3D" id="3.10.450.50">
    <property type="match status" value="1"/>
</dbReference>
<dbReference type="EMBL" id="BMXG01000007">
    <property type="protein sequence ID" value="GHB99090.1"/>
    <property type="molecule type" value="Genomic_DNA"/>
</dbReference>
<dbReference type="RefSeq" id="WP_189513359.1">
    <property type="nucleotide sequence ID" value="NZ_BMXG01000007.1"/>
</dbReference>
<reference evidence="1" key="2">
    <citation type="submission" date="2020-09" db="EMBL/GenBank/DDBJ databases">
        <authorList>
            <person name="Sun Q."/>
            <person name="Kim S."/>
        </authorList>
    </citation>
    <scope>NUCLEOTIDE SEQUENCE</scope>
    <source>
        <strain evidence="1">KCTC 12870</strain>
    </source>
</reference>
<protein>
    <submittedName>
        <fullName evidence="1">Uncharacterized protein</fullName>
    </submittedName>
</protein>
<dbReference type="Proteomes" id="UP000642829">
    <property type="component" value="Unassembled WGS sequence"/>
</dbReference>
<dbReference type="SUPFAM" id="SSF54427">
    <property type="entry name" value="NTF2-like"/>
    <property type="match status" value="1"/>
</dbReference>
<evidence type="ECO:0000313" key="1">
    <source>
        <dbReference type="EMBL" id="GHB99090.1"/>
    </source>
</evidence>
<sequence length="164" mass="17956">MIWLQQNLKVALGVIGLAAIALFFILSGESGPEGAINSRLDDLCELVSYEQRAPQLAQITTTKKLSGYFTEKPYLIAWPGQAAITDQNAVSGMFMYLLKYASEAEVSLGSRQMTLQNETSAIVTANVTAKAKVNGETERHSGRYRIELEEVDGNWLISSAQPIN</sequence>
<dbReference type="AlphaFoldDB" id="A0A8J3DBH3"/>